<reference evidence="1" key="2">
    <citation type="submission" date="2020-06" db="EMBL/GenBank/DDBJ databases">
        <authorList>
            <person name="Sheffer M."/>
        </authorList>
    </citation>
    <scope>NUCLEOTIDE SEQUENCE</scope>
</reference>
<evidence type="ECO:0000313" key="2">
    <source>
        <dbReference type="Proteomes" id="UP000807504"/>
    </source>
</evidence>
<proteinExistence type="predicted"/>
<dbReference type="Proteomes" id="UP000807504">
    <property type="component" value="Unassembled WGS sequence"/>
</dbReference>
<accession>A0A8T0EH90</accession>
<dbReference type="AlphaFoldDB" id="A0A8T0EH90"/>
<comment type="caution">
    <text evidence="1">The sequence shown here is derived from an EMBL/GenBank/DDBJ whole genome shotgun (WGS) entry which is preliminary data.</text>
</comment>
<dbReference type="EMBL" id="JABXBU010002227">
    <property type="protein sequence ID" value="KAF8772968.1"/>
    <property type="molecule type" value="Genomic_DNA"/>
</dbReference>
<name>A0A8T0EH90_ARGBR</name>
<reference evidence="1" key="1">
    <citation type="journal article" date="2020" name="bioRxiv">
        <title>Chromosome-level reference genome of the European wasp spider Argiope bruennichi: a resource for studies on range expansion and evolutionary adaptation.</title>
        <authorList>
            <person name="Sheffer M.M."/>
            <person name="Hoppe A."/>
            <person name="Krehenwinkel H."/>
            <person name="Uhl G."/>
            <person name="Kuss A.W."/>
            <person name="Jensen L."/>
            <person name="Jensen C."/>
            <person name="Gillespie R.G."/>
            <person name="Hoff K.J."/>
            <person name="Prost S."/>
        </authorList>
    </citation>
    <scope>NUCLEOTIDE SEQUENCE</scope>
</reference>
<organism evidence="1 2">
    <name type="scientific">Argiope bruennichi</name>
    <name type="common">Wasp spider</name>
    <name type="synonym">Aranea bruennichi</name>
    <dbReference type="NCBI Taxonomy" id="94029"/>
    <lineage>
        <taxon>Eukaryota</taxon>
        <taxon>Metazoa</taxon>
        <taxon>Ecdysozoa</taxon>
        <taxon>Arthropoda</taxon>
        <taxon>Chelicerata</taxon>
        <taxon>Arachnida</taxon>
        <taxon>Araneae</taxon>
        <taxon>Araneomorphae</taxon>
        <taxon>Entelegynae</taxon>
        <taxon>Araneoidea</taxon>
        <taxon>Araneidae</taxon>
        <taxon>Argiope</taxon>
    </lineage>
</organism>
<sequence length="78" mass="8746">MSRYGVVVGEWPVTREAPSFRKSLLFRDMMPAAVMSSRSTKDFNRAEAQGILTMKTYPEIVNKYSDTAPESSSVLLVI</sequence>
<protein>
    <submittedName>
        <fullName evidence="1">Uncharacterized protein</fullName>
    </submittedName>
</protein>
<evidence type="ECO:0000313" key="1">
    <source>
        <dbReference type="EMBL" id="KAF8772968.1"/>
    </source>
</evidence>
<gene>
    <name evidence="1" type="ORF">HNY73_015673</name>
</gene>
<keyword evidence="2" id="KW-1185">Reference proteome</keyword>